<dbReference type="Proteomes" id="UP000004095">
    <property type="component" value="Unassembled WGS sequence"/>
</dbReference>
<name>A1ZX42_MICM2</name>
<dbReference type="EC" id="1.1.1.29" evidence="7"/>
<organism evidence="7 8">
    <name type="scientific">Microscilla marina ATCC 23134</name>
    <dbReference type="NCBI Taxonomy" id="313606"/>
    <lineage>
        <taxon>Bacteria</taxon>
        <taxon>Pseudomonadati</taxon>
        <taxon>Bacteroidota</taxon>
        <taxon>Cytophagia</taxon>
        <taxon>Cytophagales</taxon>
        <taxon>Microscillaceae</taxon>
        <taxon>Microscilla</taxon>
    </lineage>
</organism>
<dbReference type="PROSITE" id="PS00670">
    <property type="entry name" value="D_2_HYDROXYACID_DH_2"/>
    <property type="match status" value="1"/>
</dbReference>
<accession>A1ZX42</accession>
<dbReference type="PANTHER" id="PTHR43761:SF1">
    <property type="entry name" value="D-ISOMER SPECIFIC 2-HYDROXYACID DEHYDROGENASE CATALYTIC DOMAIN-CONTAINING PROTEIN-RELATED"/>
    <property type="match status" value="1"/>
</dbReference>
<evidence type="ECO:0000259" key="6">
    <source>
        <dbReference type="Pfam" id="PF02826"/>
    </source>
</evidence>
<evidence type="ECO:0000256" key="1">
    <source>
        <dbReference type="ARBA" id="ARBA00005854"/>
    </source>
</evidence>
<dbReference type="InterPro" id="IPR029753">
    <property type="entry name" value="D-isomer_DH_CS"/>
</dbReference>
<feature type="domain" description="D-isomer specific 2-hydroxyacid dehydrogenase catalytic" evidence="5">
    <location>
        <begin position="17"/>
        <end position="315"/>
    </location>
</feature>
<dbReference type="InterPro" id="IPR006139">
    <property type="entry name" value="D-isomer_2_OHA_DH_cat_dom"/>
</dbReference>
<dbReference type="InterPro" id="IPR036291">
    <property type="entry name" value="NAD(P)-bd_dom_sf"/>
</dbReference>
<comment type="caution">
    <text evidence="7">The sequence shown here is derived from an EMBL/GenBank/DDBJ whole genome shotgun (WGS) entry which is preliminary data.</text>
</comment>
<dbReference type="SUPFAM" id="SSF52283">
    <property type="entry name" value="Formate/glycerate dehydrogenase catalytic domain-like"/>
    <property type="match status" value="1"/>
</dbReference>
<dbReference type="RefSeq" id="WP_002703614.1">
    <property type="nucleotide sequence ID" value="NZ_AAWS01000056.1"/>
</dbReference>
<dbReference type="Gene3D" id="3.40.50.720">
    <property type="entry name" value="NAD(P)-binding Rossmann-like Domain"/>
    <property type="match status" value="2"/>
</dbReference>
<comment type="similarity">
    <text evidence="1 4">Belongs to the D-isomer specific 2-hydroxyacid dehydrogenase family.</text>
</comment>
<evidence type="ECO:0000259" key="5">
    <source>
        <dbReference type="Pfam" id="PF00389"/>
    </source>
</evidence>
<evidence type="ECO:0000256" key="4">
    <source>
        <dbReference type="RuleBase" id="RU003719"/>
    </source>
</evidence>
<keyword evidence="3" id="KW-0520">NAD</keyword>
<keyword evidence="8" id="KW-1185">Reference proteome</keyword>
<sequence>MKIVVVDGHALNPGDLDWTPFEAFGEVTVYARTPQEKLVERCQNADIVLTNKARFDSATLLQLTHLKYIGVLATGYDLIDLKTAKASNIVVTNIPAYGDVAVAQHTFALMLELINRVSLHDQSVKSGEWAKNPDWCYWKAPFHTLNGMRLGIIGFGKIGRKVAEVAKAFGMRMFYNNLSKKTNIYAQYAEKEEIFEKCDIVTLHLPLDKDNKGFVNKELLSRMQSSALLINTSRGGLINEQDLADALNSGQIAGAGLDVLATEPPQADHPLFKAKNVLITPHMAWGAVESRNALMNEALDNVKNFVEGTPQNVVNE</sequence>
<protein>
    <submittedName>
        <fullName evidence="7">Glycerate dehydrogenase</fullName>
        <ecNumber evidence="7">1.1.1.29</ecNumber>
    </submittedName>
</protein>
<reference evidence="7 8" key="1">
    <citation type="submission" date="2007-01" db="EMBL/GenBank/DDBJ databases">
        <authorList>
            <person name="Haygood M."/>
            <person name="Podell S."/>
            <person name="Anderson C."/>
            <person name="Hopkinson B."/>
            <person name="Roe K."/>
            <person name="Barbeau K."/>
            <person name="Gaasterland T."/>
            <person name="Ferriera S."/>
            <person name="Johnson J."/>
            <person name="Kravitz S."/>
            <person name="Beeson K."/>
            <person name="Sutton G."/>
            <person name="Rogers Y.-H."/>
            <person name="Friedman R."/>
            <person name="Frazier M."/>
            <person name="Venter J.C."/>
        </authorList>
    </citation>
    <scope>NUCLEOTIDE SEQUENCE [LARGE SCALE GENOMIC DNA]</scope>
    <source>
        <strain evidence="7 8">ATCC 23134</strain>
    </source>
</reference>
<dbReference type="SUPFAM" id="SSF51735">
    <property type="entry name" value="NAD(P)-binding Rossmann-fold domains"/>
    <property type="match status" value="1"/>
</dbReference>
<evidence type="ECO:0000313" key="8">
    <source>
        <dbReference type="Proteomes" id="UP000004095"/>
    </source>
</evidence>
<dbReference type="CDD" id="cd12162">
    <property type="entry name" value="2-Hacid_dh_4"/>
    <property type="match status" value="1"/>
</dbReference>
<dbReference type="GO" id="GO:0008465">
    <property type="term" value="F:hydroxypyruvate reductase (NADH) activity"/>
    <property type="evidence" value="ECO:0007669"/>
    <property type="project" value="UniProtKB-EC"/>
</dbReference>
<dbReference type="AlphaFoldDB" id="A1ZX42"/>
<dbReference type="Pfam" id="PF00389">
    <property type="entry name" value="2-Hacid_dh"/>
    <property type="match status" value="1"/>
</dbReference>
<dbReference type="InterPro" id="IPR050418">
    <property type="entry name" value="D-iso_2-hydroxyacid_DH_PdxB"/>
</dbReference>
<gene>
    <name evidence="7" type="ORF">M23134_07212</name>
</gene>
<dbReference type="eggNOG" id="COG1052">
    <property type="taxonomic scope" value="Bacteria"/>
</dbReference>
<evidence type="ECO:0000256" key="2">
    <source>
        <dbReference type="ARBA" id="ARBA00023002"/>
    </source>
</evidence>
<evidence type="ECO:0000256" key="3">
    <source>
        <dbReference type="ARBA" id="ARBA00023027"/>
    </source>
</evidence>
<proteinExistence type="inferred from homology"/>
<dbReference type="EMBL" id="AAWS01000056">
    <property type="protein sequence ID" value="EAY25023.1"/>
    <property type="molecule type" value="Genomic_DNA"/>
</dbReference>
<evidence type="ECO:0000313" key="7">
    <source>
        <dbReference type="EMBL" id="EAY25023.1"/>
    </source>
</evidence>
<dbReference type="InterPro" id="IPR006140">
    <property type="entry name" value="D-isomer_DH_NAD-bd"/>
</dbReference>
<dbReference type="GO" id="GO:0051287">
    <property type="term" value="F:NAD binding"/>
    <property type="evidence" value="ECO:0007669"/>
    <property type="project" value="InterPro"/>
</dbReference>
<dbReference type="Pfam" id="PF02826">
    <property type="entry name" value="2-Hacid_dh_C"/>
    <property type="match status" value="1"/>
</dbReference>
<dbReference type="FunFam" id="3.40.50.720:FF:000203">
    <property type="entry name" value="D-3-phosphoglycerate dehydrogenase (SerA)"/>
    <property type="match status" value="1"/>
</dbReference>
<dbReference type="OrthoDB" id="1522997at2"/>
<dbReference type="PANTHER" id="PTHR43761">
    <property type="entry name" value="D-ISOMER SPECIFIC 2-HYDROXYACID DEHYDROGENASE FAMILY PROTEIN (AFU_ORTHOLOGUE AFUA_1G13630)"/>
    <property type="match status" value="1"/>
</dbReference>
<keyword evidence="2 4" id="KW-0560">Oxidoreductase</keyword>
<dbReference type="PROSITE" id="PS00671">
    <property type="entry name" value="D_2_HYDROXYACID_DH_3"/>
    <property type="match status" value="1"/>
</dbReference>
<feature type="domain" description="D-isomer specific 2-hydroxyacid dehydrogenase NAD-binding" evidence="6">
    <location>
        <begin position="107"/>
        <end position="284"/>
    </location>
</feature>